<proteinExistence type="predicted"/>
<protein>
    <recommendedName>
        <fullName evidence="4">Trehalose synthase</fullName>
    </recommendedName>
</protein>
<dbReference type="PANTHER" id="PTHR10357:SF219">
    <property type="entry name" value="MALTOSE ALPHA-D-GLUCOSYLTRANSFERASE"/>
    <property type="match status" value="1"/>
</dbReference>
<dbReference type="Gene3D" id="3.20.20.80">
    <property type="entry name" value="Glycosidases"/>
    <property type="match status" value="1"/>
</dbReference>
<evidence type="ECO:0000313" key="3">
    <source>
        <dbReference type="Proteomes" id="UP000462055"/>
    </source>
</evidence>
<keyword evidence="3" id="KW-1185">Reference proteome</keyword>
<dbReference type="EMBL" id="WBMS02000010">
    <property type="protein sequence ID" value="MWA01785.1"/>
    <property type="molecule type" value="Genomic_DNA"/>
</dbReference>
<gene>
    <name evidence="2" type="ORF">F8568_015670</name>
</gene>
<dbReference type="SUPFAM" id="SSF51445">
    <property type="entry name" value="(Trans)glycosidases"/>
    <property type="match status" value="1"/>
</dbReference>
<name>A0A6I4MBI4_9ACTN</name>
<comment type="caution">
    <text evidence="2">The sequence shown here is derived from an EMBL/GenBank/DDBJ whole genome shotgun (WGS) entry which is preliminary data.</text>
</comment>
<feature type="compositionally biased region" description="Low complexity" evidence="1">
    <location>
        <begin position="26"/>
        <end position="45"/>
    </location>
</feature>
<organism evidence="2 3">
    <name type="scientific">Actinomadura physcomitrii</name>
    <dbReference type="NCBI Taxonomy" id="2650748"/>
    <lineage>
        <taxon>Bacteria</taxon>
        <taxon>Bacillati</taxon>
        <taxon>Actinomycetota</taxon>
        <taxon>Actinomycetes</taxon>
        <taxon>Streptosporangiales</taxon>
        <taxon>Thermomonosporaceae</taxon>
        <taxon>Actinomadura</taxon>
    </lineage>
</organism>
<evidence type="ECO:0000256" key="1">
    <source>
        <dbReference type="SAM" id="MobiDB-lite"/>
    </source>
</evidence>
<evidence type="ECO:0000313" key="2">
    <source>
        <dbReference type="EMBL" id="MWA01785.1"/>
    </source>
</evidence>
<feature type="compositionally biased region" description="Polar residues" evidence="1">
    <location>
        <begin position="1"/>
        <end position="15"/>
    </location>
</feature>
<dbReference type="AlphaFoldDB" id="A0A6I4MBI4"/>
<accession>A0A6I4MBI4</accession>
<feature type="region of interest" description="Disordered" evidence="1">
    <location>
        <begin position="1"/>
        <end position="45"/>
    </location>
</feature>
<dbReference type="Proteomes" id="UP000462055">
    <property type="component" value="Unassembled WGS sequence"/>
</dbReference>
<reference evidence="2" key="1">
    <citation type="submission" date="2019-12" db="EMBL/GenBank/DDBJ databases">
        <title>Actinomadura physcomitrii sp. nov., a novel actinomycete isolated from moss [Physcomitrium sphaericum (Ludw) Fuernr].</title>
        <authorList>
            <person name="Zhuang X."/>
        </authorList>
    </citation>
    <scope>NUCLEOTIDE SEQUENCE [LARGE SCALE GENOMIC DNA]</scope>
    <source>
        <strain evidence="2">LD22</strain>
    </source>
</reference>
<dbReference type="InterPro" id="IPR017853">
    <property type="entry name" value="GH"/>
</dbReference>
<feature type="non-terminal residue" evidence="2">
    <location>
        <position position="95"/>
    </location>
</feature>
<evidence type="ECO:0008006" key="4">
    <source>
        <dbReference type="Google" id="ProtNLM"/>
    </source>
</evidence>
<sequence length="95" mass="10063">MHAQSKYFTCSTSGQIADPEAEPALAGPWPGAERAAPAAGAVPDPFAEGAPQAPHWFKTAVFYEVSVRGFCDSNGDGYGDLRGLISKLDHLEWLG</sequence>
<dbReference type="PANTHER" id="PTHR10357">
    <property type="entry name" value="ALPHA-AMYLASE FAMILY MEMBER"/>
    <property type="match status" value="1"/>
</dbReference>